<evidence type="ECO:0000313" key="3">
    <source>
        <dbReference type="Proteomes" id="UP000012960"/>
    </source>
</evidence>
<proteinExistence type="predicted"/>
<dbReference type="Proteomes" id="UP000012960">
    <property type="component" value="Unplaced"/>
</dbReference>
<evidence type="ECO:0000259" key="1">
    <source>
        <dbReference type="Pfam" id="PF16201"/>
    </source>
</evidence>
<dbReference type="OrthoDB" id="72892at2759"/>
<accession>A0A804IFS2</accession>
<protein>
    <recommendedName>
        <fullName evidence="1">URB1 C-terminal domain-containing protein</fullName>
    </recommendedName>
</protein>
<keyword evidence="3" id="KW-1185">Reference proteome</keyword>
<sequence length="2291" mass="260352">MSSHTILNPVYHLLADIISRVNTEAAVMSFAYGPEYVPPMGSDELQSVFSSIIPRACNRSLVNKGLLHADILVKHGSLRLILESLKSLGNLITTIDNATKSKFSRKTVDSSCKEIAELHGLPGISCFVGVDEFIGDGDLCHSDEEGTEKCVSLRQYIQDEARGALPDLQVLLKLLSSLSYKHSAKRLKRTAVTPEVARKRLKSDITEENVDIIISRMDSEPTNVLPSYQNESRNAVSIPELDGDKDRRAIVAEIWGLNKQKPITTEPVDEQDFFYSRLLDVLALYMRILPSAFEGSFDFFRILPSNALSLPTDQQQSLLSLLVEYVGKSSGTSARARVPDFMYRHLQPLIHIFIYSSGTRIRDQAYALAKASLVSTGAFDQNLSEIDAWLISLPGYSRSVWSRENQGTEAIHSLYAVVISFLCDAVSTVGNNLYKHLDHMHKLISSLDDFQDNSPGFSPLIICILQKCLRLLESDSATFKLYERSAISLYVSNALNLILQSQVYMKILPGLIDLILNEKFVDDSKSSLCEWRPLKNLLYFAQNLLKQQRFTLLPMMESTSEGKNSFILICSKIKEFIGGTNLGKQDEVAFAFLSSIICASLEDVLRNLHLLLTIAPLHFTSYIQFLSYVLFLEPRFLAEVVNLWPNMFRACLEKIRNSDRNDCRGNNDHSLDRNDFMHLTEISLFSDSLVTEELAATSLGLFLRRAPFYALFSAFMCSGSYRSHSTRMMDILHSPDIVGLLKIKVTEGSTDDLVLFLRCVLFWAHQIRSSYEAEPSDTLEELFQICFTVVDCIFEQVLVDFAGPTGSVTVERSSSTKYVQDVIELILNHPLVALSVQYPICCSRTLAVDKLYDSTDSLLTYSKQNFHDMDSLVLQLLIKVFKEFLYGTIGSHCSSQTYVFDERVLKVARNLIQKTALLFREKFDASVERRDFSTVLPYFYIIHSMMQFFSPFDLLELAHWMFGKVEIDISGCSSLLSAVLFCLPIADGALDLLYGYLKWSHHTSELYHFYRISNRSFNVTILQKVYYSILDLVIRFDIKSANSCLLKAVNIVYNQRHLKPHTTCLPLYMLFSGMVIHSPLKLVLCCLSPTSKIKATILSLLMEVSPLHMSVFGQIFLAIFNKDSSDFDVLNTDGASPLRNEVAIKNFNYSLSEDDFVILLPAALSYVTSHKKDLKFIGSILIFYSKILLENLSNWKSYVSGSVFQEEYHELPVTSYEDFHNCLKRSLLGKAVTMLHYFFVLNGGSVTKKQRLKIFDSVFPHSFELLDHDIKILNSCSHQDSLKLVIEIYAKISFTRLLLSPVESLTQCLEPEESNEMTQKKESKRLNRAKLRFITILVNSLDQIVRIFPFDGDRSFRSCSSDNYSICRFLEHYILNNIIELSIESKGCLDQLPSVPFLDHFIRSCLLHRFEDPATLKAIRCFVAALPETKRTFSSSEILGLLLGHSQFVSTILSSDSFSNSSALMANESLLQPLPSILKSLDISCTDHKACEFRGTTNPHLEERKLELIKLLRVLYHYKSREYNVGHENIDGKDSRELLVLLLSAYGATLSETDLEILHLMHEIESSEGSEYDKISEMDYLWGLSILKIKKEVTLDQLSSSSMTPGCESAEDLRKLLFRENIPVDTKQCVTTVLHFCYNRSSLTASMSLENLLHDKFGDTIEQSLKGDLVLGYDPAFILRFSLHSLVMDFIKPVEFAQLGLLAIAFLSISSLDEELRKLGYEVLGRFKLAVENCRRNKDLLQLQLLLTYFQNGITEPWERVPSVFAIFAAEASFILLDPRQNHFLTINKLLMHSPNMNFKSVPLFHAFFGSTSIHFKMERTWILQLLHAGINLDDDAKIYRSNKLMEFLLSFHASSMSDSQSSFLVLQIVKKSVKVPILADYLLKECGLLSWLFSVLSFFGERLGRKEKQFSLSVMELVLKVVTDVVSTRSISEWLQECALEQLSQLSSYLHVLFVNELKVLKENVSVVNLFLHVMISTIRLSHKRMIYQPHFTISFEGLFQLYLAINDEFSSTHCAVTNELGVMTILMCTPVPVKSKLDKARLVKLVRWAISASLQSESQKNYLFKQSYPHLLLVHKEQQDNELLMSKLMRWVTASVILGSMSNKYLNIKTEFSLKRSSFATLHSLLEFIVKEKGSFREENFSADEAIAAMLLYLQQIMRSSINLPSVIFALCLLLLSDGSSTTGTDFLDENHIQISQLCSKIRCPVETNPAWRWSFDQPWRDATSEPTEINQMEEEQACRSLLVIFSTALAGKQSGFPVLSYLDLEKSGLFEWERCIYHNKKWNQEAVL</sequence>
<feature type="domain" description="URB1 C-terminal" evidence="1">
    <location>
        <begin position="1702"/>
        <end position="1892"/>
    </location>
</feature>
<dbReference type="PANTHER" id="PTHR13500">
    <property type="entry name" value="NUCLEOLAR PRERIBOSOMAL-ASSOCIATED PROTEIN 1"/>
    <property type="match status" value="1"/>
</dbReference>
<dbReference type="GeneID" id="103979039"/>
<dbReference type="InterPro" id="IPR039844">
    <property type="entry name" value="URB1"/>
</dbReference>
<dbReference type="Gramene" id="Ma03_t24450.1">
    <property type="protein sequence ID" value="Ma03_p24450.1"/>
    <property type="gene ID" value="Ma03_g24450"/>
</dbReference>
<organism evidence="2 3">
    <name type="scientific">Musa acuminata subsp. malaccensis</name>
    <name type="common">Wild banana</name>
    <name type="synonym">Musa malaccensis</name>
    <dbReference type="NCBI Taxonomy" id="214687"/>
    <lineage>
        <taxon>Eukaryota</taxon>
        <taxon>Viridiplantae</taxon>
        <taxon>Streptophyta</taxon>
        <taxon>Embryophyta</taxon>
        <taxon>Tracheophyta</taxon>
        <taxon>Spermatophyta</taxon>
        <taxon>Magnoliopsida</taxon>
        <taxon>Liliopsida</taxon>
        <taxon>Zingiberales</taxon>
        <taxon>Musaceae</taxon>
        <taxon>Musa</taxon>
    </lineage>
</organism>
<evidence type="ECO:0000313" key="2">
    <source>
        <dbReference type="EnsemblPlants" id="Ma03_p24450.1"/>
    </source>
</evidence>
<dbReference type="InterPro" id="IPR032436">
    <property type="entry name" value="URB1_C"/>
</dbReference>
<dbReference type="PANTHER" id="PTHR13500:SF0">
    <property type="entry name" value="NUCLEOLAR PRE-RIBOSOMAL-ASSOCIATED PROTEIN 1"/>
    <property type="match status" value="1"/>
</dbReference>
<dbReference type="Pfam" id="PF16201">
    <property type="entry name" value="NopRA1"/>
    <property type="match status" value="1"/>
</dbReference>
<name>A0A804IFS2_MUSAM</name>
<dbReference type="EnsemblPlants" id="Ma03_t24450.1">
    <property type="protein sequence ID" value="Ma03_p24450.1"/>
    <property type="gene ID" value="Ma03_g24450"/>
</dbReference>
<reference evidence="2" key="1">
    <citation type="submission" date="2021-05" db="UniProtKB">
        <authorList>
            <consortium name="EnsemblPlants"/>
        </authorList>
    </citation>
    <scope>IDENTIFICATION</scope>
    <source>
        <strain evidence="2">subsp. malaccensis</strain>
    </source>
</reference>